<dbReference type="OrthoDB" id="3034721at2"/>
<evidence type="ECO:0008006" key="4">
    <source>
        <dbReference type="Google" id="ProtNLM"/>
    </source>
</evidence>
<dbReference type="RefSeq" id="WP_091016783.1">
    <property type="nucleotide sequence ID" value="NZ_CP041745.1"/>
</dbReference>
<evidence type="ECO:0000313" key="2">
    <source>
        <dbReference type="EMBL" id="SFJ49135.1"/>
    </source>
</evidence>
<dbReference type="AlphaFoldDB" id="A0A1I3RS32"/>
<evidence type="ECO:0000313" key="3">
    <source>
        <dbReference type="Proteomes" id="UP000199548"/>
    </source>
</evidence>
<keyword evidence="1" id="KW-0812">Transmembrane</keyword>
<keyword evidence="1" id="KW-0472">Membrane</keyword>
<gene>
    <name evidence="2" type="ORF">SAMN05192543_107402</name>
</gene>
<protein>
    <recommendedName>
        <fullName evidence="4">DUF1453 family protein</fullName>
    </recommendedName>
</protein>
<keyword evidence="1" id="KW-1133">Transmembrane helix</keyword>
<proteinExistence type="predicted"/>
<feature type="transmembrane region" description="Helical" evidence="1">
    <location>
        <begin position="6"/>
        <end position="24"/>
    </location>
</feature>
<dbReference type="EMBL" id="FOQU01000007">
    <property type="protein sequence ID" value="SFJ49135.1"/>
    <property type="molecule type" value="Genomic_DNA"/>
</dbReference>
<feature type="transmembrane region" description="Helical" evidence="1">
    <location>
        <begin position="31"/>
        <end position="49"/>
    </location>
</feature>
<keyword evidence="3" id="KW-1185">Reference proteome</keyword>
<feature type="transmembrane region" description="Helical" evidence="1">
    <location>
        <begin position="123"/>
        <end position="140"/>
    </location>
</feature>
<feature type="transmembrane region" description="Helical" evidence="1">
    <location>
        <begin position="61"/>
        <end position="86"/>
    </location>
</feature>
<sequence>MSSAHAATPFWLWIVLALVIWRAVRSLRPRIMSVTRLLIFPALFSVWSLGNIEQRVEGHAVSFVLLLIAIAVGLWAGWIVATAGAVRADHERKLIERPGGIVPLIVVLVSLGGKLLFFSGGSPGTVGILFSIVLLGLLWGRTLHYGIRYMQAPQTPLGMALS</sequence>
<dbReference type="Proteomes" id="UP000199548">
    <property type="component" value="Unassembled WGS sequence"/>
</dbReference>
<accession>A0A1I3RS32</accession>
<reference evidence="2 3" key="1">
    <citation type="submission" date="2016-10" db="EMBL/GenBank/DDBJ databases">
        <authorList>
            <person name="de Groot N.N."/>
        </authorList>
    </citation>
    <scope>NUCLEOTIDE SEQUENCE [LARGE SCALE GENOMIC DNA]</scope>
    <source>
        <strain evidence="2 3">LMG 23650</strain>
    </source>
</reference>
<evidence type="ECO:0000256" key="1">
    <source>
        <dbReference type="SAM" id="Phobius"/>
    </source>
</evidence>
<feature type="transmembrane region" description="Helical" evidence="1">
    <location>
        <begin position="98"/>
        <end position="117"/>
    </location>
</feature>
<organism evidence="2 3">
    <name type="scientific">Paraburkholderia megapolitana</name>
    <dbReference type="NCBI Taxonomy" id="420953"/>
    <lineage>
        <taxon>Bacteria</taxon>
        <taxon>Pseudomonadati</taxon>
        <taxon>Pseudomonadota</taxon>
        <taxon>Betaproteobacteria</taxon>
        <taxon>Burkholderiales</taxon>
        <taxon>Burkholderiaceae</taxon>
        <taxon>Paraburkholderia</taxon>
    </lineage>
</organism>
<name>A0A1I3RS32_9BURK</name>